<dbReference type="SUPFAM" id="SSF51735">
    <property type="entry name" value="NAD(P)-binding Rossmann-fold domains"/>
    <property type="match status" value="1"/>
</dbReference>
<dbReference type="Gene3D" id="3.40.50.720">
    <property type="entry name" value="NAD(P)-binding Rossmann-like Domain"/>
    <property type="match status" value="2"/>
</dbReference>
<dbReference type="EMBL" id="CP136051">
    <property type="protein sequence ID" value="WOK04623.1"/>
    <property type="molecule type" value="Genomic_DNA"/>
</dbReference>
<evidence type="ECO:0000313" key="6">
    <source>
        <dbReference type="Proteomes" id="UP001302349"/>
    </source>
</evidence>
<evidence type="ECO:0000256" key="1">
    <source>
        <dbReference type="ARBA" id="ARBA00023002"/>
    </source>
</evidence>
<dbReference type="InterPro" id="IPR006139">
    <property type="entry name" value="D-isomer_2_OHA_DH_cat_dom"/>
</dbReference>
<dbReference type="SUPFAM" id="SSF52283">
    <property type="entry name" value="Formate/glycerate dehydrogenase catalytic domain-like"/>
    <property type="match status" value="1"/>
</dbReference>
<keyword evidence="1 2" id="KW-0560">Oxidoreductase</keyword>
<evidence type="ECO:0000259" key="4">
    <source>
        <dbReference type="Pfam" id="PF02826"/>
    </source>
</evidence>
<feature type="domain" description="D-isomer specific 2-hydroxyacid dehydrogenase NAD-binding" evidence="4">
    <location>
        <begin position="107"/>
        <end position="288"/>
    </location>
</feature>
<organism evidence="5 6">
    <name type="scientific">Imperialibacter roseus</name>
    <dbReference type="NCBI Taxonomy" id="1324217"/>
    <lineage>
        <taxon>Bacteria</taxon>
        <taxon>Pseudomonadati</taxon>
        <taxon>Bacteroidota</taxon>
        <taxon>Cytophagia</taxon>
        <taxon>Cytophagales</taxon>
        <taxon>Flammeovirgaceae</taxon>
        <taxon>Imperialibacter</taxon>
    </lineage>
</organism>
<dbReference type="Pfam" id="PF02826">
    <property type="entry name" value="2-Hacid_dh_C"/>
    <property type="match status" value="1"/>
</dbReference>
<reference evidence="5 6" key="1">
    <citation type="journal article" date="2023" name="Microbiol. Resour. Announc.">
        <title>Complete Genome Sequence of Imperialibacter roseus strain P4T.</title>
        <authorList>
            <person name="Tizabi D.R."/>
            <person name="Bachvaroff T."/>
            <person name="Hill R.T."/>
        </authorList>
    </citation>
    <scope>NUCLEOTIDE SEQUENCE [LARGE SCALE GENOMIC DNA]</scope>
    <source>
        <strain evidence="5 6">P4T</strain>
    </source>
</reference>
<evidence type="ECO:0000259" key="3">
    <source>
        <dbReference type="Pfam" id="PF00389"/>
    </source>
</evidence>
<name>A0ABZ0IHW4_9BACT</name>
<dbReference type="InterPro" id="IPR036291">
    <property type="entry name" value="NAD(P)-bd_dom_sf"/>
</dbReference>
<dbReference type="PROSITE" id="PS00670">
    <property type="entry name" value="D_2_HYDROXYACID_DH_2"/>
    <property type="match status" value="1"/>
</dbReference>
<protein>
    <submittedName>
        <fullName evidence="5">NAD(P)-dependent oxidoreductase</fullName>
    </submittedName>
</protein>
<evidence type="ECO:0000256" key="2">
    <source>
        <dbReference type="RuleBase" id="RU003719"/>
    </source>
</evidence>
<dbReference type="InterPro" id="IPR029753">
    <property type="entry name" value="D-isomer_DH_CS"/>
</dbReference>
<dbReference type="InterPro" id="IPR006140">
    <property type="entry name" value="D-isomer_DH_NAD-bd"/>
</dbReference>
<sequence length="321" mass="35942">MLKSVLIVDEMHPSIVPLLENEGYKVDYEPQITAGEVLDRVADYSGLVVRSKLVINKLFLEKCVKLEFIARAGAGMDQIDVKAAESKGIYLLNAPEGNQDALAEHSIAMLLTLFNNLLVGDAQIRSKVWDREGNRGYELKGKTVAIIGFGHMGDAFARRLTSFGCKVIAYDKFKRGFSNMRVEEASMMEVYVEADIVSLNVPLTAETRQMVNAEFIERFQKPIWLLNTSRGEVVVLRDLLGGLKSGKIRGAALDVLENEKLHSFTPEQESIFGELAQMKNVLFSPHVAGWSFESYERINQVLVEKIRKLKLKETKTPSTSL</sequence>
<dbReference type="Pfam" id="PF00389">
    <property type="entry name" value="2-Hacid_dh"/>
    <property type="match status" value="1"/>
</dbReference>
<dbReference type="PANTHER" id="PTHR42938:SF9">
    <property type="entry name" value="FORMATE DEHYDROGENASE 1"/>
    <property type="match status" value="1"/>
</dbReference>
<gene>
    <name evidence="5" type="ORF">RT717_16205</name>
</gene>
<dbReference type="PANTHER" id="PTHR42938">
    <property type="entry name" value="FORMATE DEHYDROGENASE 1"/>
    <property type="match status" value="1"/>
</dbReference>
<comment type="similarity">
    <text evidence="2">Belongs to the D-isomer specific 2-hydroxyacid dehydrogenase family.</text>
</comment>
<feature type="domain" description="D-isomer specific 2-hydroxyacid dehydrogenase catalytic" evidence="3">
    <location>
        <begin position="5"/>
        <end position="309"/>
    </location>
</feature>
<dbReference type="RefSeq" id="WP_317487424.1">
    <property type="nucleotide sequence ID" value="NZ_CP136051.1"/>
</dbReference>
<accession>A0ABZ0IHW4</accession>
<proteinExistence type="inferred from homology"/>
<dbReference type="Proteomes" id="UP001302349">
    <property type="component" value="Chromosome"/>
</dbReference>
<evidence type="ECO:0000313" key="5">
    <source>
        <dbReference type="EMBL" id="WOK04623.1"/>
    </source>
</evidence>
<keyword evidence="6" id="KW-1185">Reference proteome</keyword>